<dbReference type="PRINTS" id="PR00509">
    <property type="entry name" value="PGMPMM"/>
</dbReference>
<evidence type="ECO:0000259" key="15">
    <source>
        <dbReference type="Pfam" id="PF02880"/>
    </source>
</evidence>
<dbReference type="InterPro" id="IPR005841">
    <property type="entry name" value="Alpha-D-phosphohexomutase_SF"/>
</dbReference>
<dbReference type="InterPro" id="IPR036900">
    <property type="entry name" value="A-D-PHexomutase_C_sf"/>
</dbReference>
<evidence type="ECO:0000256" key="8">
    <source>
        <dbReference type="ARBA" id="ARBA00068193"/>
    </source>
</evidence>
<dbReference type="GO" id="GO:0004615">
    <property type="term" value="F:phosphomannomutase activity"/>
    <property type="evidence" value="ECO:0007669"/>
    <property type="project" value="TreeGrafter"/>
</dbReference>
<evidence type="ECO:0000256" key="3">
    <source>
        <dbReference type="ARBA" id="ARBA00022723"/>
    </source>
</evidence>
<dbReference type="FunFam" id="3.30.310.50:FF:000001">
    <property type="entry name" value="Phosphoglucosamine mutase"/>
    <property type="match status" value="1"/>
</dbReference>
<comment type="catalytic activity">
    <reaction evidence="6 9 11">
        <text>alpha-D-glucosamine 1-phosphate = D-glucosamine 6-phosphate</text>
        <dbReference type="Rhea" id="RHEA:23424"/>
        <dbReference type="ChEBI" id="CHEBI:58516"/>
        <dbReference type="ChEBI" id="CHEBI:58725"/>
        <dbReference type="EC" id="5.4.2.10"/>
    </reaction>
</comment>
<dbReference type="HAMAP" id="MF_01554_B">
    <property type="entry name" value="GlmM_B"/>
    <property type="match status" value="1"/>
</dbReference>
<evidence type="ECO:0000256" key="9">
    <source>
        <dbReference type="HAMAP-Rule" id="MF_01554"/>
    </source>
</evidence>
<dbReference type="InterPro" id="IPR006352">
    <property type="entry name" value="GlmM_bact"/>
</dbReference>
<accession>A0A839QVM2</accession>
<dbReference type="CDD" id="cd05802">
    <property type="entry name" value="GlmM"/>
    <property type="match status" value="1"/>
</dbReference>
<feature type="active site" description="Phosphoserine intermediate" evidence="9">
    <location>
        <position position="106"/>
    </location>
</feature>
<dbReference type="Gene3D" id="3.30.310.50">
    <property type="entry name" value="Alpha-D-phosphohexomutase, C-terminal domain"/>
    <property type="match status" value="1"/>
</dbReference>
<dbReference type="PROSITE" id="PS00710">
    <property type="entry name" value="PGM_PMM"/>
    <property type="match status" value="1"/>
</dbReference>
<dbReference type="InterPro" id="IPR005846">
    <property type="entry name" value="A-D-PHexomutase_a/b/a-III"/>
</dbReference>
<dbReference type="PANTHER" id="PTHR42946">
    <property type="entry name" value="PHOSPHOHEXOSE MUTASE"/>
    <property type="match status" value="1"/>
</dbReference>
<evidence type="ECO:0000256" key="2">
    <source>
        <dbReference type="ARBA" id="ARBA00022553"/>
    </source>
</evidence>
<evidence type="ECO:0000256" key="7">
    <source>
        <dbReference type="ARBA" id="ARBA00066330"/>
    </source>
</evidence>
<keyword evidence="17" id="KW-1185">Reference proteome</keyword>
<dbReference type="InterPro" id="IPR016055">
    <property type="entry name" value="A-D-PHexomutase_a/b/a-I/II/III"/>
</dbReference>
<evidence type="ECO:0000256" key="1">
    <source>
        <dbReference type="ARBA" id="ARBA00010231"/>
    </source>
</evidence>
<dbReference type="InterPro" id="IPR005844">
    <property type="entry name" value="A-D-PHexomutase_a/b/a-I"/>
</dbReference>
<dbReference type="InterPro" id="IPR050060">
    <property type="entry name" value="Phosphoglucosamine_mutase"/>
</dbReference>
<evidence type="ECO:0000256" key="6">
    <source>
        <dbReference type="ARBA" id="ARBA00050364"/>
    </source>
</evidence>
<comment type="cofactor">
    <cofactor evidence="9">
        <name>Mg(2+)</name>
        <dbReference type="ChEBI" id="CHEBI:18420"/>
    </cofactor>
    <text evidence="9">Binds 1 Mg(2+) ion per subunit.</text>
</comment>
<sequence length="450" mass="47117">MARLFGTDGVRGLANKDITAELAVELAVAAAHVLGQLGAFHEDGTKPRAIIAHDPRPSGDFISAAIAAGLASAGVDVEDAGVLPTPGLAYLVESTGADLGVMVSASHNPHPDNGIKFFARGGTKLPDEVEDAIEARMGEDWERPQGTAVGSITRFDGAVDAYVNHLLSTLDSRLDGVTVVADCANGAAYETGPKVLEAAGATVHVIGDRTDGKQINEDIGSTHLEQLQAAVKEKGADLGVAFDGDADRCLAVDADGTVIDGDQIMAILAVDFQERGKLPQNTLVVTVMSNLGLKLAMQEHGIQLAQTAVGDRYVLEEMNFAGYRLGGEQSGHVVMTEYATTGDGELTALHLLQRLVTSGRSAAELATVMTRMPQSLINVKGVDKTRANIDAGVMDAIKDAEKQLGTTGRVLLRPSGTEPVVRVMVEAPTDEQASEVCEKLAAVVKERLAL</sequence>
<evidence type="ECO:0000313" key="17">
    <source>
        <dbReference type="Proteomes" id="UP000568050"/>
    </source>
</evidence>
<feature type="domain" description="Alpha-D-phosphohexomutase alpha/beta/alpha" evidence="14">
    <location>
        <begin position="160"/>
        <end position="256"/>
    </location>
</feature>
<comment type="similarity">
    <text evidence="1 9 10">Belongs to the phosphohexose mutase family.</text>
</comment>
<dbReference type="SUPFAM" id="SSF53738">
    <property type="entry name" value="Phosphoglucomutase, first 3 domains"/>
    <property type="match status" value="3"/>
</dbReference>
<dbReference type="Pfam" id="PF02880">
    <property type="entry name" value="PGM_PMM_III"/>
    <property type="match status" value="1"/>
</dbReference>
<dbReference type="GO" id="GO:0005975">
    <property type="term" value="P:carbohydrate metabolic process"/>
    <property type="evidence" value="ECO:0007669"/>
    <property type="project" value="InterPro"/>
</dbReference>
<keyword evidence="2 9" id="KW-0597">Phosphoprotein</keyword>
<name>A0A839QVM2_9MICO</name>
<dbReference type="InterPro" id="IPR005843">
    <property type="entry name" value="A-D-PHexomutase_C"/>
</dbReference>
<dbReference type="RefSeq" id="WP_183375518.1">
    <property type="nucleotide sequence ID" value="NZ_CBCSFZ010000001.1"/>
</dbReference>
<protein>
    <recommendedName>
        <fullName evidence="8 9">Phosphoglucosamine mutase</fullName>
        <ecNumber evidence="7 9">5.4.2.10</ecNumber>
    </recommendedName>
</protein>
<dbReference type="FunFam" id="3.40.120.10:FF:000002">
    <property type="entry name" value="Phosphoglucosamine mutase"/>
    <property type="match status" value="1"/>
</dbReference>
<feature type="binding site" evidence="9">
    <location>
        <position position="245"/>
    </location>
    <ligand>
        <name>Mg(2+)</name>
        <dbReference type="ChEBI" id="CHEBI:18420"/>
    </ligand>
</feature>
<dbReference type="Gene3D" id="3.40.120.10">
    <property type="entry name" value="Alpha-D-Glucose-1,6-Bisphosphate, subunit A, domain 3"/>
    <property type="match status" value="3"/>
</dbReference>
<dbReference type="PANTHER" id="PTHR42946:SF1">
    <property type="entry name" value="PHOSPHOGLUCOMUTASE (ALPHA-D-GLUCOSE-1,6-BISPHOSPHATE-DEPENDENT)"/>
    <property type="match status" value="1"/>
</dbReference>
<feature type="binding site" evidence="9">
    <location>
        <position position="247"/>
    </location>
    <ligand>
        <name>Mg(2+)</name>
        <dbReference type="ChEBI" id="CHEBI:18420"/>
    </ligand>
</feature>
<dbReference type="Pfam" id="PF00408">
    <property type="entry name" value="PGM_PMM_IV"/>
    <property type="match status" value="1"/>
</dbReference>
<keyword evidence="4 9" id="KW-0460">Magnesium</keyword>
<keyword evidence="5 9" id="KW-0413">Isomerase</keyword>
<feature type="modified residue" description="Phosphoserine" evidence="9">
    <location>
        <position position="106"/>
    </location>
</feature>
<dbReference type="GO" id="GO:0008966">
    <property type="term" value="F:phosphoglucosamine mutase activity"/>
    <property type="evidence" value="ECO:0007669"/>
    <property type="project" value="UniProtKB-UniRule"/>
</dbReference>
<evidence type="ECO:0000256" key="11">
    <source>
        <dbReference type="RuleBase" id="RU004327"/>
    </source>
</evidence>
<evidence type="ECO:0000259" key="14">
    <source>
        <dbReference type="Pfam" id="PF02879"/>
    </source>
</evidence>
<dbReference type="InterPro" id="IPR005845">
    <property type="entry name" value="A-D-PHexomutase_a/b/a-II"/>
</dbReference>
<dbReference type="FunFam" id="3.40.120.10:FF:000001">
    <property type="entry name" value="Phosphoglucosamine mutase"/>
    <property type="match status" value="1"/>
</dbReference>
<dbReference type="GO" id="GO:0005829">
    <property type="term" value="C:cytosol"/>
    <property type="evidence" value="ECO:0007669"/>
    <property type="project" value="TreeGrafter"/>
</dbReference>
<dbReference type="Pfam" id="PF02878">
    <property type="entry name" value="PGM_PMM_I"/>
    <property type="match status" value="1"/>
</dbReference>
<evidence type="ECO:0000259" key="13">
    <source>
        <dbReference type="Pfam" id="PF02878"/>
    </source>
</evidence>
<comment type="function">
    <text evidence="9 11">Catalyzes the conversion of glucosamine-6-phosphate to glucosamine-1-phosphate.</text>
</comment>
<dbReference type="GO" id="GO:0006048">
    <property type="term" value="P:UDP-N-acetylglucosamine biosynthetic process"/>
    <property type="evidence" value="ECO:0007669"/>
    <property type="project" value="TreeGrafter"/>
</dbReference>
<feature type="domain" description="Alpha-D-phosphohexomutase alpha/beta/alpha" evidence="15">
    <location>
        <begin position="260"/>
        <end position="370"/>
    </location>
</feature>
<evidence type="ECO:0000256" key="4">
    <source>
        <dbReference type="ARBA" id="ARBA00022842"/>
    </source>
</evidence>
<feature type="binding site" evidence="9">
    <location>
        <position position="243"/>
    </location>
    <ligand>
        <name>Mg(2+)</name>
        <dbReference type="ChEBI" id="CHEBI:18420"/>
    </ligand>
</feature>
<dbReference type="EC" id="5.4.2.10" evidence="7 9"/>
<dbReference type="SUPFAM" id="SSF55957">
    <property type="entry name" value="Phosphoglucomutase, C-terminal domain"/>
    <property type="match status" value="1"/>
</dbReference>
<evidence type="ECO:0000259" key="12">
    <source>
        <dbReference type="Pfam" id="PF00408"/>
    </source>
</evidence>
<organism evidence="16 17">
    <name type="scientific">Helcobacillus massiliensis</name>
    <dbReference type="NCBI Taxonomy" id="521392"/>
    <lineage>
        <taxon>Bacteria</taxon>
        <taxon>Bacillati</taxon>
        <taxon>Actinomycetota</taxon>
        <taxon>Actinomycetes</taxon>
        <taxon>Micrococcales</taxon>
        <taxon>Dermabacteraceae</taxon>
        <taxon>Helcobacillus</taxon>
    </lineage>
</organism>
<comment type="caution">
    <text evidence="16">The sequence shown here is derived from an EMBL/GenBank/DDBJ whole genome shotgun (WGS) entry which is preliminary data.</text>
</comment>
<dbReference type="GO" id="GO:0009252">
    <property type="term" value="P:peptidoglycan biosynthetic process"/>
    <property type="evidence" value="ECO:0007669"/>
    <property type="project" value="TreeGrafter"/>
</dbReference>
<evidence type="ECO:0000313" key="16">
    <source>
        <dbReference type="EMBL" id="MBB3022889.1"/>
    </source>
</evidence>
<dbReference type="Proteomes" id="UP000568050">
    <property type="component" value="Unassembled WGS sequence"/>
</dbReference>
<keyword evidence="3 9" id="KW-0479">Metal-binding</keyword>
<gene>
    <name evidence="9" type="primary">glmM</name>
    <name evidence="16" type="ORF">FHX50_001172</name>
</gene>
<dbReference type="GO" id="GO:0000287">
    <property type="term" value="F:magnesium ion binding"/>
    <property type="evidence" value="ECO:0007669"/>
    <property type="project" value="UniProtKB-UniRule"/>
</dbReference>
<dbReference type="EMBL" id="JACHWP010000002">
    <property type="protein sequence ID" value="MBB3022889.1"/>
    <property type="molecule type" value="Genomic_DNA"/>
</dbReference>
<dbReference type="NCBIfam" id="TIGR01455">
    <property type="entry name" value="glmM"/>
    <property type="match status" value="1"/>
</dbReference>
<comment type="PTM">
    <text evidence="9">Activated by phosphorylation.</text>
</comment>
<dbReference type="Pfam" id="PF02879">
    <property type="entry name" value="PGM_PMM_II"/>
    <property type="match status" value="1"/>
</dbReference>
<proteinExistence type="inferred from homology"/>
<evidence type="ECO:0000256" key="5">
    <source>
        <dbReference type="ARBA" id="ARBA00023235"/>
    </source>
</evidence>
<feature type="domain" description="Alpha-D-phosphohexomutase C-terminal" evidence="12">
    <location>
        <begin position="376"/>
        <end position="442"/>
    </location>
</feature>
<feature type="binding site" description="via phosphate group" evidence="9">
    <location>
        <position position="106"/>
    </location>
    <ligand>
        <name>Mg(2+)</name>
        <dbReference type="ChEBI" id="CHEBI:18420"/>
    </ligand>
</feature>
<reference evidence="16 17" key="1">
    <citation type="submission" date="2020-08" db="EMBL/GenBank/DDBJ databases">
        <title>Sequencing the genomes of 1000 actinobacteria strains.</title>
        <authorList>
            <person name="Klenk H.-P."/>
        </authorList>
    </citation>
    <scope>NUCLEOTIDE SEQUENCE [LARGE SCALE GENOMIC DNA]</scope>
    <source>
        <strain evidence="16 17">DSM 23040</strain>
    </source>
</reference>
<dbReference type="AlphaFoldDB" id="A0A839QVM2"/>
<dbReference type="InterPro" id="IPR016066">
    <property type="entry name" value="A-D-PHexomutase_CS"/>
</dbReference>
<feature type="domain" description="Alpha-D-phosphohexomutase alpha/beta/alpha" evidence="13">
    <location>
        <begin position="3"/>
        <end position="139"/>
    </location>
</feature>
<evidence type="ECO:0000256" key="10">
    <source>
        <dbReference type="RuleBase" id="RU004326"/>
    </source>
</evidence>